<evidence type="ECO:0000313" key="2">
    <source>
        <dbReference type="EMBL" id="MDL5159491.1"/>
    </source>
</evidence>
<accession>A0ABT7MGB6</accession>
<comment type="caution">
    <text evidence="2">The sequence shown here is derived from an EMBL/GenBank/DDBJ whole genome shotgun (WGS) entry which is preliminary data.</text>
</comment>
<dbReference type="SUPFAM" id="SSF81923">
    <property type="entry name" value="Double Clp-N motif"/>
    <property type="match status" value="1"/>
</dbReference>
<evidence type="ECO:0000313" key="3">
    <source>
        <dbReference type="Proteomes" id="UP001231924"/>
    </source>
</evidence>
<protein>
    <recommendedName>
        <fullName evidence="1">Clp R domain-containing protein</fullName>
    </recommendedName>
</protein>
<dbReference type="Pfam" id="PF02861">
    <property type="entry name" value="Clp_N"/>
    <property type="match status" value="1"/>
</dbReference>
<evidence type="ECO:0000259" key="1">
    <source>
        <dbReference type="Pfam" id="PF02861"/>
    </source>
</evidence>
<keyword evidence="3" id="KW-1185">Reference proteome</keyword>
<dbReference type="RefSeq" id="WP_286056085.1">
    <property type="nucleotide sequence ID" value="NZ_JASVWF010000007.1"/>
</dbReference>
<organism evidence="2 3">
    <name type="scientific">Actinomycetospora termitidis</name>
    <dbReference type="NCBI Taxonomy" id="3053470"/>
    <lineage>
        <taxon>Bacteria</taxon>
        <taxon>Bacillati</taxon>
        <taxon>Actinomycetota</taxon>
        <taxon>Actinomycetes</taxon>
        <taxon>Pseudonocardiales</taxon>
        <taxon>Pseudonocardiaceae</taxon>
        <taxon>Actinomycetospora</taxon>
    </lineage>
</organism>
<dbReference type="EMBL" id="JASVWF010000007">
    <property type="protein sequence ID" value="MDL5159491.1"/>
    <property type="molecule type" value="Genomic_DNA"/>
</dbReference>
<proteinExistence type="predicted"/>
<dbReference type="InterPro" id="IPR004176">
    <property type="entry name" value="Clp_R_N"/>
</dbReference>
<dbReference type="Gene3D" id="1.10.1780.10">
    <property type="entry name" value="Clp, N-terminal domain"/>
    <property type="match status" value="1"/>
</dbReference>
<dbReference type="Proteomes" id="UP001231924">
    <property type="component" value="Unassembled WGS sequence"/>
</dbReference>
<dbReference type="InterPro" id="IPR036628">
    <property type="entry name" value="Clp_N_dom_sf"/>
</dbReference>
<sequence>MASSSRVPWWPGLSTARDIAAAAGARSVGTQHVLLALVTRAEPDVAPVLRAGAIDRPAVLAALQGITGTGCRRESVRLDAVAVSPRVLALVREAATRGQRAGAVPDLDVLDALLAVEEPSLAALVLTALGSRRRVRTALRRHVQRADDGGGDLVGR</sequence>
<gene>
    <name evidence="2" type="ORF">QRT03_26220</name>
</gene>
<reference evidence="2 3" key="1">
    <citation type="submission" date="2023-06" db="EMBL/GenBank/DDBJ databases">
        <title>Actinomycetospora Odt1-22.</title>
        <authorList>
            <person name="Supong K."/>
        </authorList>
    </citation>
    <scope>NUCLEOTIDE SEQUENCE [LARGE SCALE GENOMIC DNA]</scope>
    <source>
        <strain evidence="2 3">Odt1-22</strain>
    </source>
</reference>
<feature type="domain" description="Clp R" evidence="1">
    <location>
        <begin position="13"/>
        <end position="100"/>
    </location>
</feature>
<name>A0ABT7MGB6_9PSEU</name>